<reference evidence="1 2" key="1">
    <citation type="submission" date="2015-10" db="EMBL/GenBank/DDBJ databases">
        <title>Genome analyses suggest a sexual origin of heterokaryosis in a supposedly ancient asexual fungus.</title>
        <authorList>
            <person name="Ropars J."/>
            <person name="Sedzielewska K."/>
            <person name="Noel J."/>
            <person name="Charron P."/>
            <person name="Farinelli L."/>
            <person name="Marton T."/>
            <person name="Kruger M."/>
            <person name="Pelin A."/>
            <person name="Brachmann A."/>
            <person name="Corradi N."/>
        </authorList>
    </citation>
    <scope>NUCLEOTIDE SEQUENCE [LARGE SCALE GENOMIC DNA]</scope>
    <source>
        <strain evidence="1 2">A4</strain>
    </source>
</reference>
<gene>
    <name evidence="1" type="ORF">RhiirA4_450966</name>
</gene>
<organism evidence="1 2">
    <name type="scientific">Rhizophagus irregularis</name>
    <dbReference type="NCBI Taxonomy" id="588596"/>
    <lineage>
        <taxon>Eukaryota</taxon>
        <taxon>Fungi</taxon>
        <taxon>Fungi incertae sedis</taxon>
        <taxon>Mucoromycota</taxon>
        <taxon>Glomeromycotina</taxon>
        <taxon>Glomeromycetes</taxon>
        <taxon>Glomerales</taxon>
        <taxon>Glomeraceae</taxon>
        <taxon>Rhizophagus</taxon>
    </lineage>
</organism>
<evidence type="ECO:0000313" key="1">
    <source>
        <dbReference type="EMBL" id="PKY38034.1"/>
    </source>
</evidence>
<proteinExistence type="predicted"/>
<accession>A0A2I1FUG7</accession>
<dbReference type="EMBL" id="LLXI01000016">
    <property type="protein sequence ID" value="PKY38034.1"/>
    <property type="molecule type" value="Genomic_DNA"/>
</dbReference>
<name>A0A2I1FUG7_9GLOM</name>
<keyword evidence="2" id="KW-1185">Reference proteome</keyword>
<sequence>MNPNNSQWKFANFTNSTPALVIEFDIVNDGFSRTLPNNSNVINTTSVLSQLIQIACGRYAESGRKVEEVIYEFARNLPGESCLHSFIINDADADTKSLFSDVEWKEITSSEVKENPKLELSSRINE</sequence>
<dbReference type="AlphaFoldDB" id="A0A2I1FUG7"/>
<comment type="caution">
    <text evidence="1">The sequence shown here is derived from an EMBL/GenBank/DDBJ whole genome shotgun (WGS) entry which is preliminary data.</text>
</comment>
<dbReference type="Proteomes" id="UP000234323">
    <property type="component" value="Unassembled WGS sequence"/>
</dbReference>
<protein>
    <submittedName>
        <fullName evidence="1">Uncharacterized protein</fullName>
    </submittedName>
</protein>
<evidence type="ECO:0000313" key="2">
    <source>
        <dbReference type="Proteomes" id="UP000234323"/>
    </source>
</evidence>